<sequence length="65" mass="7112">MDDDFLPKTKDDPLTLLTRQDLDPLSQDELRARIAALEAEIGRTRAKLTAAGSVKSAADALFARK</sequence>
<evidence type="ECO:0000313" key="3">
    <source>
        <dbReference type="Proteomes" id="UP000275727"/>
    </source>
</evidence>
<dbReference type="EMBL" id="RBWX01000008">
    <property type="protein sequence ID" value="RKS89099.1"/>
    <property type="molecule type" value="Genomic_DNA"/>
</dbReference>
<dbReference type="InterPro" id="IPR009579">
    <property type="entry name" value="DUF1192"/>
</dbReference>
<proteinExistence type="predicted"/>
<accession>A0AAD1D3D5</accession>
<dbReference type="Proteomes" id="UP000275727">
    <property type="component" value="Chromosome"/>
</dbReference>
<dbReference type="Pfam" id="PF06698">
    <property type="entry name" value="DUF1192"/>
    <property type="match status" value="1"/>
</dbReference>
<name>A0AAD1D3D5_SPHMI</name>
<protein>
    <submittedName>
        <fullName evidence="2">Uncharacterized small protein (DUF1192 family)</fullName>
    </submittedName>
</protein>
<dbReference type="KEGG" id="smic:SmB9_05130"/>
<reference evidence="2 4" key="2">
    <citation type="submission" date="2018-10" db="EMBL/GenBank/DDBJ databases">
        <title>Genomic Encyclopedia of Type Strains, Phase IV (KMG-IV): sequencing the most valuable type-strain genomes for metagenomic binning, comparative biology and taxonomic classification.</title>
        <authorList>
            <person name="Goeker M."/>
        </authorList>
    </citation>
    <scope>NUCLEOTIDE SEQUENCE [LARGE SCALE GENOMIC DNA]</scope>
    <source>
        <strain evidence="2 4">DSM 19791</strain>
    </source>
</reference>
<dbReference type="Proteomes" id="UP000276029">
    <property type="component" value="Unassembled WGS sequence"/>
</dbReference>
<evidence type="ECO:0000313" key="1">
    <source>
        <dbReference type="EMBL" id="BBE32855.1"/>
    </source>
</evidence>
<gene>
    <name evidence="2" type="ORF">DFR51_2313</name>
    <name evidence="1" type="ORF">SmB9_05130</name>
</gene>
<dbReference type="AlphaFoldDB" id="A0AAD1D3D5"/>
<dbReference type="RefSeq" id="WP_121051176.1">
    <property type="nucleotide sequence ID" value="NZ_AP018711.1"/>
</dbReference>
<reference evidence="1 3" key="1">
    <citation type="submission" date="2018-06" db="EMBL/GenBank/DDBJ databases">
        <title>Complete Genome Sequence of the Microcystin-Degrading Bacterium Sphingosinicella microcystinivorans Strain B-9.</title>
        <authorList>
            <person name="Jin H."/>
            <person name="Nishizawa T."/>
            <person name="Guo Y."/>
            <person name="Nishizawa A."/>
            <person name="Park H."/>
            <person name="Kato H."/>
            <person name="Tsuji K."/>
            <person name="Harada K."/>
        </authorList>
    </citation>
    <scope>NUCLEOTIDE SEQUENCE [LARGE SCALE GENOMIC DNA]</scope>
    <source>
        <strain evidence="1 3">B9</strain>
    </source>
</reference>
<dbReference type="EMBL" id="AP018711">
    <property type="protein sequence ID" value="BBE32855.1"/>
    <property type="molecule type" value="Genomic_DNA"/>
</dbReference>
<evidence type="ECO:0000313" key="2">
    <source>
        <dbReference type="EMBL" id="RKS89099.1"/>
    </source>
</evidence>
<keyword evidence="4" id="KW-1185">Reference proteome</keyword>
<organism evidence="1 3">
    <name type="scientific">Sphingosinicella microcystinivorans</name>
    <dbReference type="NCBI Taxonomy" id="335406"/>
    <lineage>
        <taxon>Bacteria</taxon>
        <taxon>Pseudomonadati</taxon>
        <taxon>Pseudomonadota</taxon>
        <taxon>Alphaproteobacteria</taxon>
        <taxon>Sphingomonadales</taxon>
        <taxon>Sphingosinicellaceae</taxon>
        <taxon>Sphingosinicella</taxon>
    </lineage>
</organism>
<evidence type="ECO:0000313" key="4">
    <source>
        <dbReference type="Proteomes" id="UP000276029"/>
    </source>
</evidence>